<dbReference type="EMBL" id="SMBP01000025">
    <property type="protein sequence ID" value="TCU53846.1"/>
    <property type="molecule type" value="Genomic_DNA"/>
</dbReference>
<dbReference type="RefSeq" id="WP_008977798.1">
    <property type="nucleotide sequence ID" value="NZ_DBGDHU010000004.1"/>
</dbReference>
<dbReference type="PANTHER" id="PTHR10357">
    <property type="entry name" value="ALPHA-AMYLASE FAMILY MEMBER"/>
    <property type="match status" value="1"/>
</dbReference>
<sequence>MNHVTALYHALEKEEKLHHDDIYNYAIPNAWNMYGYPDKKNLRSREILVNPYRFYLFTLRHILMDEQGKVKKSIPFQDAKASKGSWLKKSSIYSLMVRTATAWDHDRDDALPHDNLYHLSDNGTFLKSILLIPYLKRMGINTILMHQPFALSKTQTPHTYAAKECVRSFTDIDETLHDPLVPELNVLEQCLAFIEACHMHGIRVLLEFCPGKLARDNTYYQKHPEWFYWMTYDELRNYHAPICNALPQNTIPHTYALKDFYRSEDVKAHLAFFRNAPEPTDMDLAAIEKLEHITIAPMFSDQINAHLPVDEDGTVFRFFEDFHIHVPKNALPANCAPYLMQDSIRYDLHPGKKALRSLWDMLNETIQWYQQTLGVDGIYLEKTYLLPEKLQKELVKTARKGNRHFAMIAEDTLMENSSAWVAKGFDAISGNSGYEETNIWDFRFHTFAYRLKGNACPMFAASEFYDARRVCSLENGKKLMIMLSVMNQFLPNGIPMLMNGVECFEVQPMQLSEYGDKKYLSSLPKEDLRYRQQAYLDSYYFNYRTPDLNVLPSLLERCSAIRNTYLDAISKEESCVPVWFDSPKDFGIGYSFILEDRALMVICNTNINTASHLHIHTENLYSELPFTVAEIHQIFSTSDPYIHDVPQDSFRNLPLDFECGEVKFIEFKASKSTDGQKA</sequence>
<dbReference type="PANTHER" id="PTHR10357:SF179">
    <property type="entry name" value="NEUTRAL AND BASIC AMINO ACID TRANSPORT PROTEIN RBAT"/>
    <property type="match status" value="1"/>
</dbReference>
<evidence type="ECO:0000313" key="1">
    <source>
        <dbReference type="EMBL" id="TCU53846.1"/>
    </source>
</evidence>
<keyword evidence="2" id="KW-1185">Reference proteome</keyword>
<evidence type="ECO:0008006" key="3">
    <source>
        <dbReference type="Google" id="ProtNLM"/>
    </source>
</evidence>
<dbReference type="Proteomes" id="UP000295773">
    <property type="component" value="Unassembled WGS sequence"/>
</dbReference>
<name>A0A4R3T0C0_9FIRM</name>
<evidence type="ECO:0000313" key="2">
    <source>
        <dbReference type="Proteomes" id="UP000295773"/>
    </source>
</evidence>
<dbReference type="Gene3D" id="3.20.20.80">
    <property type="entry name" value="Glycosidases"/>
    <property type="match status" value="1"/>
</dbReference>
<dbReference type="CDD" id="cd11335">
    <property type="entry name" value="AmyAc_MTase_N"/>
    <property type="match status" value="1"/>
</dbReference>
<organism evidence="1 2">
    <name type="scientific">Longicatena caecimuris</name>
    <dbReference type="NCBI Taxonomy" id="1796635"/>
    <lineage>
        <taxon>Bacteria</taxon>
        <taxon>Bacillati</taxon>
        <taxon>Bacillota</taxon>
        <taxon>Erysipelotrichia</taxon>
        <taxon>Erysipelotrichales</taxon>
        <taxon>Erysipelotrichaceae</taxon>
        <taxon>Longicatena</taxon>
    </lineage>
</organism>
<dbReference type="InterPro" id="IPR017853">
    <property type="entry name" value="GH"/>
</dbReference>
<reference evidence="1 2" key="1">
    <citation type="submission" date="2019-03" db="EMBL/GenBank/DDBJ databases">
        <title>Genomic Encyclopedia of Type Strains, Phase IV (KMG-IV): sequencing the most valuable type-strain genomes for metagenomic binning, comparative biology and taxonomic classification.</title>
        <authorList>
            <person name="Goeker M."/>
        </authorList>
    </citation>
    <scope>NUCLEOTIDE SEQUENCE [LARGE SCALE GENOMIC DNA]</scope>
    <source>
        <strain evidence="1 2">DSM 29481</strain>
    </source>
</reference>
<dbReference type="AlphaFoldDB" id="A0A4R3T0C0"/>
<proteinExistence type="predicted"/>
<dbReference type="GO" id="GO:0004556">
    <property type="term" value="F:alpha-amylase activity"/>
    <property type="evidence" value="ECO:0007669"/>
    <property type="project" value="TreeGrafter"/>
</dbReference>
<dbReference type="GO" id="GO:0009313">
    <property type="term" value="P:oligosaccharide catabolic process"/>
    <property type="evidence" value="ECO:0007669"/>
    <property type="project" value="TreeGrafter"/>
</dbReference>
<gene>
    <name evidence="1" type="ORF">EDD61_12511</name>
</gene>
<protein>
    <recommendedName>
        <fullName evidence="3">Alpha amylase catalytic subunit</fullName>
    </recommendedName>
</protein>
<dbReference type="SUPFAM" id="SSF51445">
    <property type="entry name" value="(Trans)glycosidases"/>
    <property type="match status" value="1"/>
</dbReference>
<comment type="caution">
    <text evidence="1">The sequence shown here is derived from an EMBL/GenBank/DDBJ whole genome shotgun (WGS) entry which is preliminary data.</text>
</comment>
<accession>A0A4R3T0C0</accession>